<organism evidence="3 4">
    <name type="scientific">Nitrososphaera gargensis (strain Ga9.2)</name>
    <dbReference type="NCBI Taxonomy" id="1237085"/>
    <lineage>
        <taxon>Archaea</taxon>
        <taxon>Nitrososphaerota</taxon>
        <taxon>Nitrososphaeria</taxon>
        <taxon>Nitrososphaerales</taxon>
        <taxon>Nitrososphaeraceae</taxon>
        <taxon>Nitrososphaera</taxon>
    </lineage>
</organism>
<keyword evidence="4" id="KW-1185">Reference proteome</keyword>
<gene>
    <name evidence="3" type="ordered locus">Ngar_c20320</name>
</gene>
<protein>
    <submittedName>
        <fullName evidence="3">Uncharacterized protein</fullName>
    </submittedName>
</protein>
<dbReference type="InParanoid" id="K0IN91"/>
<proteinExistence type="predicted"/>
<evidence type="ECO:0000256" key="2">
    <source>
        <dbReference type="SAM" id="Phobius"/>
    </source>
</evidence>
<dbReference type="OrthoDB" id="375434at2157"/>
<dbReference type="GeneID" id="13795895"/>
<dbReference type="KEGG" id="nga:Ngar_c20320"/>
<dbReference type="AlphaFoldDB" id="K0IN91"/>
<accession>K0IN91</accession>
<evidence type="ECO:0000313" key="3">
    <source>
        <dbReference type="EMBL" id="AFU58964.1"/>
    </source>
</evidence>
<feature type="region of interest" description="Disordered" evidence="1">
    <location>
        <begin position="120"/>
        <end position="140"/>
    </location>
</feature>
<dbReference type="RefSeq" id="WP_015019499.1">
    <property type="nucleotide sequence ID" value="NC_018719.1"/>
</dbReference>
<evidence type="ECO:0000256" key="1">
    <source>
        <dbReference type="SAM" id="MobiDB-lite"/>
    </source>
</evidence>
<sequence>MSDSTIPLDHDALSGLLSDPVMIRVVTVVNLASLSILELLEYGFTRKDVNRAMAKGVIEFDKPATLSAPETMSKSGVVQHVLETGDYYFGVLSSKVKLTKLGLYMLEIIEADTQSAIAEGSLDEPEQEARSQFSKLVSHR</sequence>
<dbReference type="STRING" id="1237085.Ngar_c20320"/>
<name>K0IN91_NITGG</name>
<evidence type="ECO:0000313" key="4">
    <source>
        <dbReference type="Proteomes" id="UP000008037"/>
    </source>
</evidence>
<reference evidence="3 4" key="1">
    <citation type="journal article" date="2012" name="Environ. Microbiol.">
        <title>The genome of the ammonia-oxidizing Candidatus Nitrososphaera gargensis: insights into metabolic versatility and environmental adaptations.</title>
        <authorList>
            <person name="Spang A."/>
            <person name="Poehlein A."/>
            <person name="Offre P."/>
            <person name="Zumbragel S."/>
            <person name="Haider S."/>
            <person name="Rychlik N."/>
            <person name="Nowka B."/>
            <person name="Schmeisser C."/>
            <person name="Lebedeva E.V."/>
            <person name="Rattei T."/>
            <person name="Bohm C."/>
            <person name="Schmid M."/>
            <person name="Galushko A."/>
            <person name="Hatzenpichler R."/>
            <person name="Weinmaier T."/>
            <person name="Daniel R."/>
            <person name="Schleper C."/>
            <person name="Spieck E."/>
            <person name="Streit W."/>
            <person name="Wagner M."/>
        </authorList>
    </citation>
    <scope>NUCLEOTIDE SEQUENCE [LARGE SCALE GENOMIC DNA]</scope>
    <source>
        <strain evidence="4">Ga9.2</strain>
    </source>
</reference>
<dbReference type="BioCyc" id="CNIT1237085:G1324-2030-MONOMER"/>
<dbReference type="EMBL" id="CP002408">
    <property type="protein sequence ID" value="AFU58964.1"/>
    <property type="molecule type" value="Genomic_DNA"/>
</dbReference>
<feature type="transmembrane region" description="Helical" evidence="2">
    <location>
        <begin position="21"/>
        <end position="44"/>
    </location>
</feature>
<dbReference type="Proteomes" id="UP000008037">
    <property type="component" value="Chromosome"/>
</dbReference>
<dbReference type="HOGENOM" id="CLU_1830650_0_0_2"/>
<feature type="compositionally biased region" description="Polar residues" evidence="1">
    <location>
        <begin position="130"/>
        <end position="140"/>
    </location>
</feature>
<keyword evidence="2" id="KW-0472">Membrane</keyword>
<keyword evidence="2" id="KW-0812">Transmembrane</keyword>
<keyword evidence="2" id="KW-1133">Transmembrane helix</keyword>